<sequence length="159" mass="16727">MAPTSGPKPSPKKGKSTAATATAATTLLKGQSTIGYSSWPGAQRLTWKRDEDGIPRPVELSANDDQIIISLARKGVVQTRLGRAFTTASGSGTKAVDTTQGTKANPIVIADEDLMVEEDDTKAEGEVSESSEKKKVIEGEPNAEGIAEVMVEDDVIIVD</sequence>
<feature type="region of interest" description="Disordered" evidence="1">
    <location>
        <begin position="1"/>
        <end position="20"/>
    </location>
</feature>
<accession>A0A167N504</accession>
<evidence type="ECO:0000313" key="2">
    <source>
        <dbReference type="EMBL" id="KZO97352.1"/>
    </source>
</evidence>
<feature type="region of interest" description="Disordered" evidence="1">
    <location>
        <begin position="119"/>
        <end position="139"/>
    </location>
</feature>
<dbReference type="AlphaFoldDB" id="A0A167N504"/>
<evidence type="ECO:0000256" key="1">
    <source>
        <dbReference type="SAM" id="MobiDB-lite"/>
    </source>
</evidence>
<name>A0A167N504_CALVF</name>
<proteinExistence type="predicted"/>
<dbReference type="EMBL" id="KV417280">
    <property type="protein sequence ID" value="KZO97352.1"/>
    <property type="molecule type" value="Genomic_DNA"/>
</dbReference>
<organism evidence="2 3">
    <name type="scientific">Calocera viscosa (strain TUFC12733)</name>
    <dbReference type="NCBI Taxonomy" id="1330018"/>
    <lineage>
        <taxon>Eukaryota</taxon>
        <taxon>Fungi</taxon>
        <taxon>Dikarya</taxon>
        <taxon>Basidiomycota</taxon>
        <taxon>Agaricomycotina</taxon>
        <taxon>Dacrymycetes</taxon>
        <taxon>Dacrymycetales</taxon>
        <taxon>Dacrymycetaceae</taxon>
        <taxon>Calocera</taxon>
    </lineage>
</organism>
<protein>
    <submittedName>
        <fullName evidence="2">Uncharacterized protein</fullName>
    </submittedName>
</protein>
<feature type="compositionally biased region" description="Basic and acidic residues" evidence="1">
    <location>
        <begin position="122"/>
        <end position="138"/>
    </location>
</feature>
<reference evidence="2 3" key="1">
    <citation type="journal article" date="2016" name="Mol. Biol. Evol.">
        <title>Comparative Genomics of Early-Diverging Mushroom-Forming Fungi Provides Insights into the Origins of Lignocellulose Decay Capabilities.</title>
        <authorList>
            <person name="Nagy L.G."/>
            <person name="Riley R."/>
            <person name="Tritt A."/>
            <person name="Adam C."/>
            <person name="Daum C."/>
            <person name="Floudas D."/>
            <person name="Sun H."/>
            <person name="Yadav J.S."/>
            <person name="Pangilinan J."/>
            <person name="Larsson K.H."/>
            <person name="Matsuura K."/>
            <person name="Barry K."/>
            <person name="Labutti K."/>
            <person name="Kuo R."/>
            <person name="Ohm R.A."/>
            <person name="Bhattacharya S.S."/>
            <person name="Shirouzu T."/>
            <person name="Yoshinaga Y."/>
            <person name="Martin F.M."/>
            <person name="Grigoriev I.V."/>
            <person name="Hibbett D.S."/>
        </authorList>
    </citation>
    <scope>NUCLEOTIDE SEQUENCE [LARGE SCALE GENOMIC DNA]</scope>
    <source>
        <strain evidence="2 3">TUFC12733</strain>
    </source>
</reference>
<dbReference type="Proteomes" id="UP000076738">
    <property type="component" value="Unassembled WGS sequence"/>
</dbReference>
<gene>
    <name evidence="2" type="ORF">CALVIDRAFT_563140</name>
</gene>
<keyword evidence="3" id="KW-1185">Reference proteome</keyword>
<evidence type="ECO:0000313" key="3">
    <source>
        <dbReference type="Proteomes" id="UP000076738"/>
    </source>
</evidence>